<dbReference type="NCBIfam" id="TIGR04346">
    <property type="entry name" value="DotA_TraY"/>
    <property type="match status" value="2"/>
</dbReference>
<dbReference type="PATRIC" id="fig|452.5.peg.1323"/>
<feature type="transmembrane region" description="Helical" evidence="2">
    <location>
        <begin position="616"/>
        <end position="635"/>
    </location>
</feature>
<dbReference type="EMBL" id="LNYX01000013">
    <property type="protein sequence ID" value="KTD64388.1"/>
    <property type="molecule type" value="Genomic_DNA"/>
</dbReference>
<evidence type="ECO:0000313" key="4">
    <source>
        <dbReference type="Proteomes" id="UP000054877"/>
    </source>
</evidence>
<feature type="transmembrane region" description="Helical" evidence="2">
    <location>
        <begin position="730"/>
        <end position="752"/>
    </location>
</feature>
<feature type="transmembrane region" description="Helical" evidence="2">
    <location>
        <begin position="702"/>
        <end position="723"/>
    </location>
</feature>
<gene>
    <name evidence="3" type="primary">dotA</name>
    <name evidence="3" type="ORF">Lspi_1195</name>
</gene>
<dbReference type="NCBIfam" id="NF033886">
    <property type="entry name" value="T4SS_DotA"/>
    <property type="match status" value="1"/>
</dbReference>
<keyword evidence="4" id="KW-1185">Reference proteome</keyword>
<dbReference type="Pfam" id="PF11388">
    <property type="entry name" value="DotA"/>
    <property type="match status" value="1"/>
</dbReference>
<dbReference type="InterPro" id="IPR027628">
    <property type="entry name" value="DotA_TraY"/>
</dbReference>
<proteinExistence type="predicted"/>
<feature type="transmembrane region" description="Helical" evidence="2">
    <location>
        <begin position="758"/>
        <end position="786"/>
    </location>
</feature>
<feature type="transmembrane region" description="Helical" evidence="2">
    <location>
        <begin position="907"/>
        <end position="928"/>
    </location>
</feature>
<sequence length="1027" mass="109397">MYVERMVQGRLNGWEAMKKFALGTLFALFPLLALAQDSGALSFAPPPSDYSVVFLGNIFGIVDGVLHGTGSQIMGTMFGVFNAAVLALGGIVIIYTLLVSTMNTAQEGQLLGQKWSSIWVPMRSTLGLALLIPKASGYCLMQIFVMWVVVQGVGAADKVWTAALSYLNRGGVIVQTQINPIASLTAAGSSVAKGASTILAGQVCMAGIQMVLENQRQGYLNQKNKGTGPCSGTPSASMKKFCETAVPDFINSVNTVTVQNDDPAKASFVAKMPNFDTNSPYAGLNGICGTITWDAISNEDLDKTKEITGGSGGQALTSSEFETAKMSRAIAIQQMYLDLALVAKIMVNNDPQINQVDTGSTSTNTSSSNQPFSKIATQQFGVPYLASGSPCDGPSQSCVSWGSDASSSSPSIFSGSEFQGAVADYNGIMAPTLNLIRQAKDAKSASAQRQFIQKAQTEGWLMAGSYFFDLARLSSASLQDADKTDKDTGLDSSSFKIENIIKSFGSNNKCKDPYQDICEWMQTNQAPMNNVVSLINGASVLSRPQDPPDVTSLDHKAVSGAGSSTVYGFIDNSLLVNLPGQPGLKPPQFAMKFNFDINPGTIYLQSQNFPCGKVKIVFWSFCLGSLLGDIFYNLILRNLFNFFLNMMATIVNTVVIAFLSLPLLGMADIFRSGVSFIQQPDVNPVIALANMGVNYINFASDLWIFLTVLSITTILIPWFGIFIGPLLAMVMPLLAAWLATMVSIGFVTAYYIPMLPYMIFTFGTIAWLIAVIEAMVAAPIVALGVTHPEGHEAFGKGEQAIMILLNVFLRPAMMIIGYISGIALSYVSVWVINAGFSNAISFIQGDPNAPTWNIESSSKESWESYGKGAASGAPYKDVIDQGSNYQGTSGYSPGADRAGRINTEIGYTSWAGIYGFFFAILIYTTMYLTAVQKAFTLITYLPDKVLRWIGGGESLGQEAAGWAQEGKQQIEGAGKATSQAGAARDQKLQGMAESGAKKLKGGGKGGEASAKGGKTPEATPSSPPAGE</sequence>
<comment type="caution">
    <text evidence="3">The sequence shown here is derived from an EMBL/GenBank/DDBJ whole genome shotgun (WGS) entry which is preliminary data.</text>
</comment>
<evidence type="ECO:0000256" key="1">
    <source>
        <dbReference type="SAM" id="MobiDB-lite"/>
    </source>
</evidence>
<dbReference type="STRING" id="452.Lspi_1195"/>
<feature type="transmembrane region" description="Helical" evidence="2">
    <location>
        <begin position="807"/>
        <end position="832"/>
    </location>
</feature>
<dbReference type="AlphaFoldDB" id="A0A0W0Z5I8"/>
<feature type="transmembrane region" description="Helical" evidence="2">
    <location>
        <begin position="51"/>
        <end position="68"/>
    </location>
</feature>
<dbReference type="Proteomes" id="UP000054877">
    <property type="component" value="Unassembled WGS sequence"/>
</dbReference>
<name>A0A0W0Z5I8_LEGSP</name>
<organism evidence="3 4">
    <name type="scientific">Legionella spiritensis</name>
    <dbReference type="NCBI Taxonomy" id="452"/>
    <lineage>
        <taxon>Bacteria</taxon>
        <taxon>Pseudomonadati</taxon>
        <taxon>Pseudomonadota</taxon>
        <taxon>Gammaproteobacteria</taxon>
        <taxon>Legionellales</taxon>
        <taxon>Legionellaceae</taxon>
        <taxon>Legionella</taxon>
    </lineage>
</organism>
<feature type="transmembrane region" description="Helical" evidence="2">
    <location>
        <begin position="642"/>
        <end position="664"/>
    </location>
</feature>
<keyword evidence="2" id="KW-1133">Transmembrane helix</keyword>
<accession>A0A0W0Z5I8</accession>
<reference evidence="3 4" key="1">
    <citation type="submission" date="2015-11" db="EMBL/GenBank/DDBJ databases">
        <title>Genomic analysis of 38 Legionella species identifies large and diverse effector repertoires.</title>
        <authorList>
            <person name="Burstein D."/>
            <person name="Amaro F."/>
            <person name="Zusman T."/>
            <person name="Lifshitz Z."/>
            <person name="Cohen O."/>
            <person name="Gilbert J.A."/>
            <person name="Pupko T."/>
            <person name="Shuman H.A."/>
            <person name="Segal G."/>
        </authorList>
    </citation>
    <scope>NUCLEOTIDE SEQUENCE [LARGE SCALE GENOMIC DNA]</scope>
    <source>
        <strain evidence="3 4">Mt.St.Helens-9</strain>
    </source>
</reference>
<evidence type="ECO:0000313" key="3">
    <source>
        <dbReference type="EMBL" id="KTD64388.1"/>
    </source>
</evidence>
<protein>
    <submittedName>
        <fullName evidence="3">Defect in organelle trafficking protein DotA</fullName>
    </submittedName>
</protein>
<dbReference type="InterPro" id="IPR021528">
    <property type="entry name" value="DotA"/>
</dbReference>
<feature type="transmembrane region" description="Helical" evidence="2">
    <location>
        <begin position="80"/>
        <end position="98"/>
    </location>
</feature>
<evidence type="ECO:0000256" key="2">
    <source>
        <dbReference type="SAM" id="Phobius"/>
    </source>
</evidence>
<keyword evidence="2" id="KW-0812">Transmembrane</keyword>
<feature type="region of interest" description="Disordered" evidence="1">
    <location>
        <begin position="966"/>
        <end position="1027"/>
    </location>
</feature>
<keyword evidence="2" id="KW-0472">Membrane</keyword>